<organism evidence="2 3">
    <name type="scientific">Massarina eburnea CBS 473.64</name>
    <dbReference type="NCBI Taxonomy" id="1395130"/>
    <lineage>
        <taxon>Eukaryota</taxon>
        <taxon>Fungi</taxon>
        <taxon>Dikarya</taxon>
        <taxon>Ascomycota</taxon>
        <taxon>Pezizomycotina</taxon>
        <taxon>Dothideomycetes</taxon>
        <taxon>Pleosporomycetidae</taxon>
        <taxon>Pleosporales</taxon>
        <taxon>Massarineae</taxon>
        <taxon>Massarinaceae</taxon>
        <taxon>Massarina</taxon>
    </lineage>
</organism>
<dbReference type="EMBL" id="MU006784">
    <property type="protein sequence ID" value="KAF2640897.1"/>
    <property type="molecule type" value="Genomic_DNA"/>
</dbReference>
<reference evidence="2" key="1">
    <citation type="journal article" date="2020" name="Stud. Mycol.">
        <title>101 Dothideomycetes genomes: a test case for predicting lifestyles and emergence of pathogens.</title>
        <authorList>
            <person name="Haridas S."/>
            <person name="Albert R."/>
            <person name="Binder M."/>
            <person name="Bloem J."/>
            <person name="Labutti K."/>
            <person name="Salamov A."/>
            <person name="Andreopoulos B."/>
            <person name="Baker S."/>
            <person name="Barry K."/>
            <person name="Bills G."/>
            <person name="Bluhm B."/>
            <person name="Cannon C."/>
            <person name="Castanera R."/>
            <person name="Culley D."/>
            <person name="Daum C."/>
            <person name="Ezra D."/>
            <person name="Gonzalez J."/>
            <person name="Henrissat B."/>
            <person name="Kuo A."/>
            <person name="Liang C."/>
            <person name="Lipzen A."/>
            <person name="Lutzoni F."/>
            <person name="Magnuson J."/>
            <person name="Mondo S."/>
            <person name="Nolan M."/>
            <person name="Ohm R."/>
            <person name="Pangilinan J."/>
            <person name="Park H.-J."/>
            <person name="Ramirez L."/>
            <person name="Alfaro M."/>
            <person name="Sun H."/>
            <person name="Tritt A."/>
            <person name="Yoshinaga Y."/>
            <person name="Zwiers L.-H."/>
            <person name="Turgeon B."/>
            <person name="Goodwin S."/>
            <person name="Spatafora J."/>
            <person name="Crous P."/>
            <person name="Grigoriev I."/>
        </authorList>
    </citation>
    <scope>NUCLEOTIDE SEQUENCE</scope>
    <source>
        <strain evidence="2">CBS 473.64</strain>
    </source>
</reference>
<dbReference type="Proteomes" id="UP000799753">
    <property type="component" value="Unassembled WGS sequence"/>
</dbReference>
<evidence type="ECO:0000313" key="3">
    <source>
        <dbReference type="Proteomes" id="UP000799753"/>
    </source>
</evidence>
<evidence type="ECO:0000313" key="2">
    <source>
        <dbReference type="EMBL" id="KAF2640897.1"/>
    </source>
</evidence>
<evidence type="ECO:0000256" key="1">
    <source>
        <dbReference type="SAM" id="MobiDB-lite"/>
    </source>
</evidence>
<proteinExistence type="predicted"/>
<keyword evidence="3" id="KW-1185">Reference proteome</keyword>
<sequence>MKRKNSKSKTTILNNPSILKHRVHGNGVYPVLCPSNIPVDINLLGVQAATSSSRIRPKSENIATSRIIPAPIFPHFERAMIFRETVKRERESLCVCVYAYPSYTPRTNPPIQRTKAAFLPNPKAPHNPLYPSLPLSAPSRRSNLISRPFPSPHHASKTLLSNRTNIYFHPPPFPTYHSRPPLFEPTYLSLHLYFHTCVVVLWFSQLNYTSFLPSPPLFLTHSLSSPHITDEPFHFNPPTNPQHRLKQFPNSNALLPIPFVCHHFNTATPQTPYIHKEDIKKGKKEEVQKKKKRHLNTYPLPSTLYPHP</sequence>
<feature type="region of interest" description="Disordered" evidence="1">
    <location>
        <begin position="278"/>
        <end position="308"/>
    </location>
</feature>
<gene>
    <name evidence="2" type="ORF">P280DRAFT_332343</name>
</gene>
<name>A0A6A6S0L7_9PLEO</name>
<accession>A0A6A6S0L7</accession>
<feature type="compositionally biased region" description="Basic and acidic residues" evidence="1">
    <location>
        <begin position="278"/>
        <end position="288"/>
    </location>
</feature>
<protein>
    <submittedName>
        <fullName evidence="2">Uncharacterized protein</fullName>
    </submittedName>
</protein>
<dbReference type="AlphaFoldDB" id="A0A6A6S0L7"/>